<gene>
    <name evidence="2" type="ORF">DVZ84_30610</name>
</gene>
<dbReference type="EMBL" id="QQBH01000028">
    <property type="protein sequence ID" value="RDD85272.1"/>
    <property type="molecule type" value="Genomic_DNA"/>
</dbReference>
<comment type="caution">
    <text evidence="2">The sequence shown here is derived from an EMBL/GenBank/DDBJ whole genome shotgun (WGS) entry which is preliminary data.</text>
</comment>
<evidence type="ECO:0000313" key="2">
    <source>
        <dbReference type="EMBL" id="RDD85272.1"/>
    </source>
</evidence>
<accession>A0A369UWV4</accession>
<evidence type="ECO:0000313" key="3">
    <source>
        <dbReference type="Proteomes" id="UP000253742"/>
    </source>
</evidence>
<dbReference type="SUPFAM" id="SSF54427">
    <property type="entry name" value="NTF2-like"/>
    <property type="match status" value="1"/>
</dbReference>
<dbReference type="OrthoDB" id="4772778at2"/>
<dbReference type="RefSeq" id="WP_114532040.1">
    <property type="nucleotide sequence ID" value="NZ_QQBH01000028.1"/>
</dbReference>
<name>A0A369UWV4_9ACTN</name>
<dbReference type="InterPro" id="IPR037401">
    <property type="entry name" value="SnoaL-like"/>
</dbReference>
<feature type="domain" description="SnoaL-like" evidence="1">
    <location>
        <begin position="22"/>
        <end position="118"/>
    </location>
</feature>
<sequence>MSQLKNEPDREEPPRGDPVRAVRAYYRFVDTGNIRELAQLFALDALYRRPGYREIFGRAELERFYREERVIAEGAHTLSKIISEDREVAVRGVFTGVLRDGTETSAEFADFFRVNAAGEFSLRQTFFFVPLV</sequence>
<dbReference type="InterPro" id="IPR032710">
    <property type="entry name" value="NTF2-like_dom_sf"/>
</dbReference>
<organism evidence="2 3">
    <name type="scientific">Streptomyces parvulus</name>
    <dbReference type="NCBI Taxonomy" id="146923"/>
    <lineage>
        <taxon>Bacteria</taxon>
        <taxon>Bacillati</taxon>
        <taxon>Actinomycetota</taxon>
        <taxon>Actinomycetes</taxon>
        <taxon>Kitasatosporales</taxon>
        <taxon>Streptomycetaceae</taxon>
        <taxon>Streptomyces</taxon>
    </lineage>
</organism>
<dbReference type="AlphaFoldDB" id="A0A369UWV4"/>
<dbReference type="Gene3D" id="3.10.450.50">
    <property type="match status" value="1"/>
</dbReference>
<proteinExistence type="predicted"/>
<dbReference type="Pfam" id="PF12680">
    <property type="entry name" value="SnoaL_2"/>
    <property type="match status" value="1"/>
</dbReference>
<evidence type="ECO:0000259" key="1">
    <source>
        <dbReference type="Pfam" id="PF12680"/>
    </source>
</evidence>
<dbReference type="Proteomes" id="UP000253742">
    <property type="component" value="Unassembled WGS sequence"/>
</dbReference>
<protein>
    <submittedName>
        <fullName evidence="2">Nuclear transport factor 2 family protein</fullName>
    </submittedName>
</protein>
<reference evidence="2 3" key="1">
    <citation type="submission" date="2018-07" db="EMBL/GenBank/DDBJ databases">
        <title>Genome guided investigation of antibiotics producing actinomycetales strain isolated from a Macau mangrove ecosystem.</title>
        <authorList>
            <person name="Hu D."/>
        </authorList>
    </citation>
    <scope>NUCLEOTIDE SEQUENCE [LARGE SCALE GENOMIC DNA]</scope>
    <source>
        <strain evidence="2 3">2297</strain>
    </source>
</reference>